<dbReference type="EMBL" id="LWRY01000315">
    <property type="protein sequence ID" value="OCX67491.1"/>
    <property type="molecule type" value="Genomic_DNA"/>
</dbReference>
<dbReference type="Proteomes" id="UP000095008">
    <property type="component" value="Unassembled WGS sequence"/>
</dbReference>
<dbReference type="OrthoDB" id="7063268at2"/>
<protein>
    <submittedName>
        <fullName evidence="1">Uncharacterized protein</fullName>
    </submittedName>
</protein>
<dbReference type="RefSeq" id="WP_024895449.1">
    <property type="nucleotide sequence ID" value="NZ_LWRY01000315.1"/>
</dbReference>
<dbReference type="Proteomes" id="UP000094893">
    <property type="component" value="Unassembled WGS sequence"/>
</dbReference>
<sequence>MEFLKLLVELIGHLAWPLVIFIAILKFAPTMNAIIVNIAGHFAPGRNIRARIGSIELESNGIPIRREELEQIVVEDDPVKRLELFKKKFNVESILRQIEDRDFEWLKRFAEVHHIPHAFLVWPWGEEARDEINAYNRLEKLGLVKAYQAPLSGGEWIGMVTDSGLEVLHMLSEKQPNSALERDAAKSAVPLS</sequence>
<accession>A0A1C2I0J3</accession>
<evidence type="ECO:0000313" key="2">
    <source>
        <dbReference type="EMBL" id="OCX76636.1"/>
    </source>
</evidence>
<dbReference type="AlphaFoldDB" id="A0A1C2I0J3"/>
<proteinExistence type="predicted"/>
<reference evidence="1 3" key="1">
    <citation type="journal article" date="2016" name="Int. J. Mol. Sci.">
        <title>Comparative genomics of the extreme acidophile Acidithiobacillus thiooxidans reveals intraspecific divergence and niche adaptation.</title>
        <authorList>
            <person name="Zhang X."/>
            <person name="Feng X."/>
            <person name="Tao J."/>
            <person name="Ma L."/>
            <person name="Xiao Y."/>
            <person name="Liang Y."/>
            <person name="Liu X."/>
            <person name="Yin H."/>
        </authorList>
    </citation>
    <scope>NUCLEOTIDE SEQUENCE [LARGE SCALE GENOMIC DNA]</scope>
    <source>
        <strain evidence="2 3">A02</strain>
        <strain evidence="1">DXS-W</strain>
    </source>
</reference>
<evidence type="ECO:0000313" key="4">
    <source>
        <dbReference type="Proteomes" id="UP000095008"/>
    </source>
</evidence>
<gene>
    <name evidence="1" type="ORF">A6M23_20795</name>
    <name evidence="2" type="ORF">A6P07_02095</name>
</gene>
<evidence type="ECO:0000313" key="3">
    <source>
        <dbReference type="Proteomes" id="UP000094893"/>
    </source>
</evidence>
<keyword evidence="4" id="KW-1185">Reference proteome</keyword>
<dbReference type="EMBL" id="LWSA01000023">
    <property type="protein sequence ID" value="OCX76636.1"/>
    <property type="molecule type" value="Genomic_DNA"/>
</dbReference>
<comment type="caution">
    <text evidence="1">The sequence shown here is derived from an EMBL/GenBank/DDBJ whole genome shotgun (WGS) entry which is preliminary data.</text>
</comment>
<name>A0A1C2I0J3_ACITH</name>
<organism evidence="1 4">
    <name type="scientific">Acidithiobacillus thiooxidans</name>
    <name type="common">Thiobacillus thiooxidans</name>
    <dbReference type="NCBI Taxonomy" id="930"/>
    <lineage>
        <taxon>Bacteria</taxon>
        <taxon>Pseudomonadati</taxon>
        <taxon>Pseudomonadota</taxon>
        <taxon>Acidithiobacillia</taxon>
        <taxon>Acidithiobacillales</taxon>
        <taxon>Acidithiobacillaceae</taxon>
        <taxon>Acidithiobacillus</taxon>
    </lineage>
</organism>
<evidence type="ECO:0000313" key="1">
    <source>
        <dbReference type="EMBL" id="OCX67491.1"/>
    </source>
</evidence>